<dbReference type="EMBL" id="CAJOBH010002262">
    <property type="protein sequence ID" value="CAF3897733.1"/>
    <property type="molecule type" value="Genomic_DNA"/>
</dbReference>
<name>A0A8S2LN03_9BILA</name>
<evidence type="ECO:0000259" key="4">
    <source>
        <dbReference type="Pfam" id="PF00501"/>
    </source>
</evidence>
<keyword evidence="2" id="KW-0276">Fatty acid metabolism</keyword>
<reference evidence="5" key="1">
    <citation type="submission" date="2021-02" db="EMBL/GenBank/DDBJ databases">
        <authorList>
            <person name="Nowell W R."/>
        </authorList>
    </citation>
    <scope>NUCLEOTIDE SEQUENCE</scope>
</reference>
<dbReference type="GO" id="GO:0004467">
    <property type="term" value="F:long-chain fatty acid-CoA ligase activity"/>
    <property type="evidence" value="ECO:0007669"/>
    <property type="project" value="UniProtKB-EC"/>
</dbReference>
<dbReference type="Gene3D" id="3.40.50.12780">
    <property type="entry name" value="N-terminal domain of ligase-like"/>
    <property type="match status" value="1"/>
</dbReference>
<evidence type="ECO:0000256" key="1">
    <source>
        <dbReference type="ARBA" id="ARBA00022598"/>
    </source>
</evidence>
<dbReference type="InterPro" id="IPR020845">
    <property type="entry name" value="AMP-binding_CS"/>
</dbReference>
<dbReference type="AlphaFoldDB" id="A0A8S2LN03"/>
<dbReference type="GO" id="GO:0016020">
    <property type="term" value="C:membrane"/>
    <property type="evidence" value="ECO:0007669"/>
    <property type="project" value="TreeGrafter"/>
</dbReference>
<dbReference type="GO" id="GO:0005783">
    <property type="term" value="C:endoplasmic reticulum"/>
    <property type="evidence" value="ECO:0007669"/>
    <property type="project" value="TreeGrafter"/>
</dbReference>
<keyword evidence="1" id="KW-0436">Ligase</keyword>
<accession>A0A8S2LN03</accession>
<evidence type="ECO:0000313" key="5">
    <source>
        <dbReference type="EMBL" id="CAF3897733.1"/>
    </source>
</evidence>
<gene>
    <name evidence="5" type="ORF">BYL167_LOCUS8301</name>
</gene>
<comment type="caution">
    <text evidence="5">The sequence shown here is derived from an EMBL/GenBank/DDBJ whole genome shotgun (WGS) entry which is preliminary data.</text>
</comment>
<keyword evidence="2" id="KW-0443">Lipid metabolism</keyword>
<organism evidence="5 6">
    <name type="scientific">Rotaria magnacalcarata</name>
    <dbReference type="NCBI Taxonomy" id="392030"/>
    <lineage>
        <taxon>Eukaryota</taxon>
        <taxon>Metazoa</taxon>
        <taxon>Spiralia</taxon>
        <taxon>Gnathifera</taxon>
        <taxon>Rotifera</taxon>
        <taxon>Eurotatoria</taxon>
        <taxon>Bdelloidea</taxon>
        <taxon>Philodinida</taxon>
        <taxon>Philodinidae</taxon>
        <taxon>Rotaria</taxon>
    </lineage>
</organism>
<dbReference type="InterPro" id="IPR042099">
    <property type="entry name" value="ANL_N_sf"/>
</dbReference>
<proteinExistence type="predicted"/>
<feature type="domain" description="AMP-dependent synthetase/ligase" evidence="4">
    <location>
        <begin position="231"/>
        <end position="616"/>
    </location>
</feature>
<evidence type="ECO:0000313" key="6">
    <source>
        <dbReference type="Proteomes" id="UP000681967"/>
    </source>
</evidence>
<dbReference type="PANTHER" id="PTHR43272:SF107">
    <property type="entry name" value="LONG-CHAIN-FATTY-ACID--COA LIGASE 5"/>
    <property type="match status" value="1"/>
</dbReference>
<dbReference type="PROSITE" id="PS00455">
    <property type="entry name" value="AMP_BINDING"/>
    <property type="match status" value="1"/>
</dbReference>
<sequence length="801" mass="92552">MRLSFVLFIFQRQKKCQCHIYSYPYRLKHYYNTSNNFPGGIFEYAREISLYDERRFKHEFFLQITQSFPLLKENLSIIKYPHLTELDLTQVHKDHIRQFLFDTKTCLPNNVYLLIDYRLTKKVTRNFTRNTTRRNCEKLSYQRALTTSSSKLSIRLKYDDGIDLNNQTVEINPIEHIRRCTLYKDIDIGSYYKSICPEVRTLGDVLDYGQAVSKDGPCLGFVQPDNNTEPIRWLSYSKVSEQARIIGSHLWAETKLIPSDSKLAIMSANRPEYPIFTYSCYMYGFIVVNLFTSYDSKTILDLLRRTQTQVLVVDNLARIRSVERQLIEMEEIKEIIVMDEISDGEHKKIRSLSSILKTINPINIRPRPTLDSNSVATFLLTSGTTGEPKIAMITHENFMAGMKSTIDREKRADILCNPSDRHCSFLPVAHLYEQAALLLMFINGSRIVCCPSPDKLVEYYAIVKPTRIFMVPRVLNKIYNKVMGEVDKSNVKRYLVEKALRQEKSSFFSRIIFRKVKQLFGGEVSTMLSASAPISRDVLRFFRIALDVPIYEIFGQTESTGVNVTTHVIDTSCGTVGTPVCTVEVKLVDVPGTNYRSDNGQGEICIRGPSIFKGYYADEAKTREIIDEGGWLHTGDVGEWSENGTLRLIDRSKHIFKLSQGQYVAPERLEEVYLRSRWISQIFIDGRSIQATVVAVVVPDEEYAKKNFTSTTRKSLEELCTDDEFKQLIMTDLLRIAKENKLKYFETVSNIYLHHEPFSQQNGLITSTFKTRRVMARKYFQKIIDSLYSANETNNEQKTKK</sequence>
<evidence type="ECO:0000256" key="3">
    <source>
        <dbReference type="ARBA" id="ARBA00026121"/>
    </source>
</evidence>
<dbReference type="PANTHER" id="PTHR43272">
    <property type="entry name" value="LONG-CHAIN-FATTY-ACID--COA LIGASE"/>
    <property type="match status" value="1"/>
</dbReference>
<protein>
    <recommendedName>
        <fullName evidence="3">long-chain-fatty-acid--CoA ligase</fullName>
        <ecNumber evidence="3">6.2.1.3</ecNumber>
    </recommendedName>
</protein>
<evidence type="ECO:0000256" key="2">
    <source>
        <dbReference type="ARBA" id="ARBA00022832"/>
    </source>
</evidence>
<dbReference type="InterPro" id="IPR000873">
    <property type="entry name" value="AMP-dep_synth/lig_dom"/>
</dbReference>
<dbReference type="Pfam" id="PF00501">
    <property type="entry name" value="AMP-binding"/>
    <property type="match status" value="1"/>
</dbReference>
<dbReference type="SUPFAM" id="SSF56801">
    <property type="entry name" value="Acetyl-CoA synthetase-like"/>
    <property type="match status" value="1"/>
</dbReference>
<dbReference type="EC" id="6.2.1.3" evidence="3"/>
<dbReference type="Proteomes" id="UP000681967">
    <property type="component" value="Unassembled WGS sequence"/>
</dbReference>